<dbReference type="SMART" id="SM00387">
    <property type="entry name" value="HATPase_c"/>
    <property type="match status" value="1"/>
</dbReference>
<dbReference type="CDD" id="cd00082">
    <property type="entry name" value="HisKA"/>
    <property type="match status" value="1"/>
</dbReference>
<gene>
    <name evidence="18" type="ORF">C7451_106193</name>
</gene>
<keyword evidence="4" id="KW-1003">Cell membrane</keyword>
<dbReference type="Gene3D" id="3.30.565.10">
    <property type="entry name" value="Histidine kinase-like ATPase, C-terminal domain"/>
    <property type="match status" value="1"/>
</dbReference>
<feature type="domain" description="HAMP" evidence="17">
    <location>
        <begin position="96"/>
        <end position="148"/>
    </location>
</feature>
<dbReference type="SUPFAM" id="SSF47384">
    <property type="entry name" value="Homodimeric domain of signal transducing histidine kinase"/>
    <property type="match status" value="1"/>
</dbReference>
<proteinExistence type="predicted"/>
<protein>
    <recommendedName>
        <fullName evidence="3">histidine kinase</fullName>
        <ecNumber evidence="3">2.7.13.3</ecNumber>
    </recommendedName>
</protein>
<reference evidence="18 19" key="1">
    <citation type="submission" date="2018-05" db="EMBL/GenBank/DDBJ databases">
        <title>Genomic Encyclopedia of Type Strains, Phase IV (KMG-IV): sequencing the most valuable type-strain genomes for metagenomic binning, comparative biology and taxonomic classification.</title>
        <authorList>
            <person name="Goeker M."/>
        </authorList>
    </citation>
    <scope>NUCLEOTIDE SEQUENCE [LARGE SCALE GENOMIC DNA]</scope>
    <source>
        <strain evidence="18 19">DSM 3183</strain>
    </source>
</reference>
<keyword evidence="13" id="KW-0902">Two-component regulatory system</keyword>
<evidence type="ECO:0000256" key="9">
    <source>
        <dbReference type="ARBA" id="ARBA00022741"/>
    </source>
</evidence>
<keyword evidence="7" id="KW-0808">Transferase</keyword>
<evidence type="ECO:0000256" key="1">
    <source>
        <dbReference type="ARBA" id="ARBA00000085"/>
    </source>
</evidence>
<evidence type="ECO:0000256" key="6">
    <source>
        <dbReference type="ARBA" id="ARBA00022553"/>
    </source>
</evidence>
<evidence type="ECO:0000256" key="14">
    <source>
        <dbReference type="ARBA" id="ARBA00023136"/>
    </source>
</evidence>
<dbReference type="GO" id="GO:0005524">
    <property type="term" value="F:ATP binding"/>
    <property type="evidence" value="ECO:0007669"/>
    <property type="project" value="UniProtKB-KW"/>
</dbReference>
<dbReference type="InterPro" id="IPR005467">
    <property type="entry name" value="His_kinase_dom"/>
</dbReference>
<dbReference type="InterPro" id="IPR003661">
    <property type="entry name" value="HisK_dim/P_dom"/>
</dbReference>
<comment type="catalytic activity">
    <reaction evidence="1">
        <text>ATP + protein L-histidine = ADP + protein N-phospho-L-histidine.</text>
        <dbReference type="EC" id="2.7.13.3"/>
    </reaction>
</comment>
<dbReference type="InterPro" id="IPR004358">
    <property type="entry name" value="Sig_transdc_His_kin-like_C"/>
</dbReference>
<dbReference type="GO" id="GO:0005886">
    <property type="term" value="C:plasma membrane"/>
    <property type="evidence" value="ECO:0007669"/>
    <property type="project" value="UniProtKB-SubCell"/>
</dbReference>
<keyword evidence="8 15" id="KW-0812">Transmembrane</keyword>
<keyword evidence="10 18" id="KW-0418">Kinase</keyword>
<keyword evidence="14 15" id="KW-0472">Membrane</keyword>
<dbReference type="PRINTS" id="PR00344">
    <property type="entry name" value="BCTRLSENSOR"/>
</dbReference>
<evidence type="ECO:0000256" key="10">
    <source>
        <dbReference type="ARBA" id="ARBA00022777"/>
    </source>
</evidence>
<dbReference type="SUPFAM" id="SSF55874">
    <property type="entry name" value="ATPase domain of HSP90 chaperone/DNA topoisomerase II/histidine kinase"/>
    <property type="match status" value="1"/>
</dbReference>
<comment type="subcellular location">
    <subcellularLocation>
        <location evidence="2">Cell inner membrane</location>
        <topology evidence="2">Multi-pass membrane protein</topology>
    </subcellularLocation>
</comment>
<sequence>MRARWLERMLLPLLQSRSAGEPEQILAYSSERGRPRVVTVVPEVRGTVTIAWKNGNHWLVLRSLSSPTETRWLASFMASVLGVLAFILGCAWLVARAITRPLSRLADAAESARIGQPWSMPADPITPELGKLASALISFDARQRDHVRQQTTMLAGIAHDLGTPLTRLAFRAESLGEPQRLAANADIALMRALIGNSLALARSSMARSEPVDLHPMVHAVVSTSWNEEAPIEVNAAVGIRVEGEPVALQCLVQNLVDNMQRHASGGAIHLWQADGKVMLRVEDNGPGFPEDLLDQLGSPFVRGEPSRNALTGGNGLGLAIARTIAERHGGGLAFGNRDEGGAWVEVTLACAA</sequence>
<keyword evidence="11" id="KW-0067">ATP-binding</keyword>
<dbReference type="CDD" id="cd00075">
    <property type="entry name" value="HATPase"/>
    <property type="match status" value="1"/>
</dbReference>
<dbReference type="InterPro" id="IPR003594">
    <property type="entry name" value="HATPase_dom"/>
</dbReference>
<evidence type="ECO:0000256" key="2">
    <source>
        <dbReference type="ARBA" id="ARBA00004429"/>
    </source>
</evidence>
<evidence type="ECO:0000256" key="13">
    <source>
        <dbReference type="ARBA" id="ARBA00023012"/>
    </source>
</evidence>
<dbReference type="EMBL" id="QJJM01000006">
    <property type="protein sequence ID" value="PXW76028.1"/>
    <property type="molecule type" value="Genomic_DNA"/>
</dbReference>
<dbReference type="InterPro" id="IPR036890">
    <property type="entry name" value="HATPase_C_sf"/>
</dbReference>
<feature type="transmembrane region" description="Helical" evidence="15">
    <location>
        <begin position="72"/>
        <end position="95"/>
    </location>
</feature>
<dbReference type="Pfam" id="PF02518">
    <property type="entry name" value="HATPase_c"/>
    <property type="match status" value="1"/>
</dbReference>
<dbReference type="EC" id="2.7.13.3" evidence="3"/>
<feature type="domain" description="Histidine kinase" evidence="16">
    <location>
        <begin position="156"/>
        <end position="352"/>
    </location>
</feature>
<dbReference type="Proteomes" id="UP000248014">
    <property type="component" value="Unassembled WGS sequence"/>
</dbReference>
<evidence type="ECO:0000256" key="5">
    <source>
        <dbReference type="ARBA" id="ARBA00022519"/>
    </source>
</evidence>
<keyword evidence="19" id="KW-1185">Reference proteome</keyword>
<evidence type="ECO:0000256" key="12">
    <source>
        <dbReference type="ARBA" id="ARBA00022989"/>
    </source>
</evidence>
<accession>A0A2V3V5L8</accession>
<evidence type="ECO:0000256" key="15">
    <source>
        <dbReference type="SAM" id="Phobius"/>
    </source>
</evidence>
<evidence type="ECO:0000313" key="19">
    <source>
        <dbReference type="Proteomes" id="UP000248014"/>
    </source>
</evidence>
<keyword evidence="9" id="KW-0547">Nucleotide-binding</keyword>
<dbReference type="AlphaFoldDB" id="A0A2V3V5L8"/>
<dbReference type="PROSITE" id="PS50109">
    <property type="entry name" value="HIS_KIN"/>
    <property type="match status" value="1"/>
</dbReference>
<comment type="caution">
    <text evidence="18">The sequence shown here is derived from an EMBL/GenBank/DDBJ whole genome shotgun (WGS) entry which is preliminary data.</text>
</comment>
<keyword evidence="6" id="KW-0597">Phosphoprotein</keyword>
<dbReference type="InterPro" id="IPR003660">
    <property type="entry name" value="HAMP_dom"/>
</dbReference>
<dbReference type="PANTHER" id="PTHR44936:SF5">
    <property type="entry name" value="SENSOR HISTIDINE KINASE ENVZ"/>
    <property type="match status" value="1"/>
</dbReference>
<keyword evidence="5" id="KW-0997">Cell inner membrane</keyword>
<keyword evidence="12 15" id="KW-1133">Transmembrane helix</keyword>
<evidence type="ECO:0000256" key="11">
    <source>
        <dbReference type="ARBA" id="ARBA00022840"/>
    </source>
</evidence>
<name>A0A2V3V5L8_9SPHN</name>
<organism evidence="18 19">
    <name type="scientific">Blastomonas natatoria</name>
    <dbReference type="NCBI Taxonomy" id="34015"/>
    <lineage>
        <taxon>Bacteria</taxon>
        <taxon>Pseudomonadati</taxon>
        <taxon>Pseudomonadota</taxon>
        <taxon>Alphaproteobacteria</taxon>
        <taxon>Sphingomonadales</taxon>
        <taxon>Sphingomonadaceae</taxon>
        <taxon>Blastomonas</taxon>
    </lineage>
</organism>
<evidence type="ECO:0000313" key="18">
    <source>
        <dbReference type="EMBL" id="PXW76028.1"/>
    </source>
</evidence>
<evidence type="ECO:0000259" key="16">
    <source>
        <dbReference type="PROSITE" id="PS50109"/>
    </source>
</evidence>
<dbReference type="InterPro" id="IPR036097">
    <property type="entry name" value="HisK_dim/P_sf"/>
</dbReference>
<evidence type="ECO:0000256" key="4">
    <source>
        <dbReference type="ARBA" id="ARBA00022475"/>
    </source>
</evidence>
<evidence type="ECO:0000259" key="17">
    <source>
        <dbReference type="PROSITE" id="PS50885"/>
    </source>
</evidence>
<dbReference type="SMART" id="SM00388">
    <property type="entry name" value="HisKA"/>
    <property type="match status" value="1"/>
</dbReference>
<dbReference type="Gene3D" id="1.10.287.130">
    <property type="match status" value="1"/>
</dbReference>
<evidence type="ECO:0000256" key="8">
    <source>
        <dbReference type="ARBA" id="ARBA00022692"/>
    </source>
</evidence>
<dbReference type="GO" id="GO:0000155">
    <property type="term" value="F:phosphorelay sensor kinase activity"/>
    <property type="evidence" value="ECO:0007669"/>
    <property type="project" value="InterPro"/>
</dbReference>
<dbReference type="PROSITE" id="PS50885">
    <property type="entry name" value="HAMP"/>
    <property type="match status" value="1"/>
</dbReference>
<evidence type="ECO:0000256" key="7">
    <source>
        <dbReference type="ARBA" id="ARBA00022679"/>
    </source>
</evidence>
<evidence type="ECO:0000256" key="3">
    <source>
        <dbReference type="ARBA" id="ARBA00012438"/>
    </source>
</evidence>
<dbReference type="PANTHER" id="PTHR44936">
    <property type="entry name" value="SENSOR PROTEIN CREC"/>
    <property type="match status" value="1"/>
</dbReference>
<dbReference type="InterPro" id="IPR050980">
    <property type="entry name" value="2C_sensor_his_kinase"/>
</dbReference>